<dbReference type="SMART" id="SM00866">
    <property type="entry name" value="UTRA"/>
    <property type="match status" value="1"/>
</dbReference>
<dbReference type="Pfam" id="PF07702">
    <property type="entry name" value="UTRA"/>
    <property type="match status" value="1"/>
</dbReference>
<dbReference type="eggNOG" id="COG2188">
    <property type="taxonomic scope" value="Bacteria"/>
</dbReference>
<dbReference type="InterPro" id="IPR036390">
    <property type="entry name" value="WH_DNA-bd_sf"/>
</dbReference>
<dbReference type="GO" id="GO:0003700">
    <property type="term" value="F:DNA-binding transcription factor activity"/>
    <property type="evidence" value="ECO:0007669"/>
    <property type="project" value="InterPro"/>
</dbReference>
<evidence type="ECO:0000313" key="5">
    <source>
        <dbReference type="EMBL" id="ACQ78696.1"/>
    </source>
</evidence>
<dbReference type="Proteomes" id="UP000007962">
    <property type="component" value="Chromosome"/>
</dbReference>
<evidence type="ECO:0000256" key="1">
    <source>
        <dbReference type="ARBA" id="ARBA00023015"/>
    </source>
</evidence>
<dbReference type="AlphaFoldDB" id="C5BX21"/>
<keyword evidence="1" id="KW-0805">Transcription regulation</keyword>
<dbReference type="SMART" id="SM00345">
    <property type="entry name" value="HTH_GNTR"/>
    <property type="match status" value="1"/>
</dbReference>
<dbReference type="PRINTS" id="PR00035">
    <property type="entry name" value="HTHGNTR"/>
</dbReference>
<dbReference type="InterPro" id="IPR036388">
    <property type="entry name" value="WH-like_DNA-bd_sf"/>
</dbReference>
<gene>
    <name evidence="5" type="ordered locus">Bcav_0433</name>
</gene>
<dbReference type="InterPro" id="IPR011663">
    <property type="entry name" value="UTRA"/>
</dbReference>
<dbReference type="PANTHER" id="PTHR44846:SF1">
    <property type="entry name" value="MANNOSYL-D-GLYCERATE TRANSPORT_METABOLISM SYSTEM REPRESSOR MNGR-RELATED"/>
    <property type="match status" value="1"/>
</dbReference>
<dbReference type="Gene3D" id="1.10.10.10">
    <property type="entry name" value="Winged helix-like DNA-binding domain superfamily/Winged helix DNA-binding domain"/>
    <property type="match status" value="1"/>
</dbReference>
<sequence length="238" mass="26713">MTTTQAEDGKAERVRRHLEQLIDTSLQPHDRLPPERLLAAQLDVSRMTVRQALDSLEAEKRVYRVQGSGNYVAERVIEKTIRLTSFTEDMRERGMTPGARLVTSGTEHAGPEVGARLGLSPADAVVRINRIRLADGEPVCLEAVHISEKRVPGLLEEDLSGSLYDLLTTRYDIAVSTAQQRIGATVVDQADAKLLEVAPFSPALVIERLTLDQHRRPLEYTRSLYRADRYSFLIDIER</sequence>
<dbReference type="GO" id="GO:0045892">
    <property type="term" value="P:negative regulation of DNA-templated transcription"/>
    <property type="evidence" value="ECO:0007669"/>
    <property type="project" value="TreeGrafter"/>
</dbReference>
<accession>C5BX21</accession>
<evidence type="ECO:0000313" key="6">
    <source>
        <dbReference type="Proteomes" id="UP000007962"/>
    </source>
</evidence>
<proteinExistence type="predicted"/>
<protein>
    <submittedName>
        <fullName evidence="5">Transcriptional regulator, GntR family</fullName>
    </submittedName>
</protein>
<dbReference type="CDD" id="cd07377">
    <property type="entry name" value="WHTH_GntR"/>
    <property type="match status" value="1"/>
</dbReference>
<dbReference type="STRING" id="471853.Bcav_0433"/>
<dbReference type="PROSITE" id="PS50949">
    <property type="entry name" value="HTH_GNTR"/>
    <property type="match status" value="1"/>
</dbReference>
<dbReference type="SUPFAM" id="SSF46785">
    <property type="entry name" value="Winged helix' DNA-binding domain"/>
    <property type="match status" value="1"/>
</dbReference>
<organism evidence="5 6">
    <name type="scientific">Beutenbergia cavernae (strain ATCC BAA-8 / DSM 12333 / CCUG 43141 / JCM 11478 / NBRC 16432 / NCIMB 13614 / HKI 0122)</name>
    <dbReference type="NCBI Taxonomy" id="471853"/>
    <lineage>
        <taxon>Bacteria</taxon>
        <taxon>Bacillati</taxon>
        <taxon>Actinomycetota</taxon>
        <taxon>Actinomycetes</taxon>
        <taxon>Micrococcales</taxon>
        <taxon>Beutenbergiaceae</taxon>
        <taxon>Beutenbergia</taxon>
    </lineage>
</organism>
<dbReference type="OrthoDB" id="3194402at2"/>
<dbReference type="HOGENOM" id="CLU_063236_8_2_11"/>
<dbReference type="KEGG" id="bcv:Bcav_0433"/>
<dbReference type="EMBL" id="CP001618">
    <property type="protein sequence ID" value="ACQ78696.1"/>
    <property type="molecule type" value="Genomic_DNA"/>
</dbReference>
<name>C5BX21_BEUC1</name>
<dbReference type="RefSeq" id="WP_012725476.1">
    <property type="nucleotide sequence ID" value="NC_012669.1"/>
</dbReference>
<keyword evidence="3" id="KW-0804">Transcription</keyword>
<evidence type="ECO:0000259" key="4">
    <source>
        <dbReference type="PROSITE" id="PS50949"/>
    </source>
</evidence>
<dbReference type="GO" id="GO:0003677">
    <property type="term" value="F:DNA binding"/>
    <property type="evidence" value="ECO:0007669"/>
    <property type="project" value="UniProtKB-KW"/>
</dbReference>
<feature type="domain" description="HTH gntR-type" evidence="4">
    <location>
        <begin position="8"/>
        <end position="75"/>
    </location>
</feature>
<dbReference type="Gene3D" id="3.40.1410.10">
    <property type="entry name" value="Chorismate lyase-like"/>
    <property type="match status" value="1"/>
</dbReference>
<dbReference type="InterPro" id="IPR050679">
    <property type="entry name" value="Bact_HTH_transcr_reg"/>
</dbReference>
<dbReference type="PANTHER" id="PTHR44846">
    <property type="entry name" value="MANNOSYL-D-GLYCERATE TRANSPORT/METABOLISM SYSTEM REPRESSOR MNGR-RELATED"/>
    <property type="match status" value="1"/>
</dbReference>
<dbReference type="InterPro" id="IPR000524">
    <property type="entry name" value="Tscrpt_reg_HTH_GntR"/>
</dbReference>
<keyword evidence="2" id="KW-0238">DNA-binding</keyword>
<evidence type="ECO:0000256" key="3">
    <source>
        <dbReference type="ARBA" id="ARBA00023163"/>
    </source>
</evidence>
<keyword evidence="6" id="KW-1185">Reference proteome</keyword>
<dbReference type="InterPro" id="IPR028978">
    <property type="entry name" value="Chorismate_lyase_/UTRA_dom_sf"/>
</dbReference>
<reference evidence="5 6" key="1">
    <citation type="journal article" date="2009" name="Stand. Genomic Sci.">
        <title>Complete genome sequence of Beutenbergia cavernae type strain (HKI 0122).</title>
        <authorList>
            <person name="Land M."/>
            <person name="Pukall R."/>
            <person name="Abt B."/>
            <person name="Goker M."/>
            <person name="Rohde M."/>
            <person name="Glavina Del Rio T."/>
            <person name="Tice H."/>
            <person name="Copeland A."/>
            <person name="Cheng J.F."/>
            <person name="Lucas S."/>
            <person name="Chen F."/>
            <person name="Nolan M."/>
            <person name="Bruce D."/>
            <person name="Goodwin L."/>
            <person name="Pitluck S."/>
            <person name="Ivanova N."/>
            <person name="Mavromatis K."/>
            <person name="Ovchinnikova G."/>
            <person name="Pati A."/>
            <person name="Chen A."/>
            <person name="Palaniappan K."/>
            <person name="Hauser L."/>
            <person name="Chang Y.J."/>
            <person name="Jefferies C.C."/>
            <person name="Saunders E."/>
            <person name="Brettin T."/>
            <person name="Detter J.C."/>
            <person name="Han C."/>
            <person name="Chain P."/>
            <person name="Bristow J."/>
            <person name="Eisen J.A."/>
            <person name="Markowitz V."/>
            <person name="Hugenholtz P."/>
            <person name="Kyrpides N.C."/>
            <person name="Klenk H.P."/>
            <person name="Lapidus A."/>
        </authorList>
    </citation>
    <scope>NUCLEOTIDE SEQUENCE [LARGE SCALE GENOMIC DNA]</scope>
    <source>
        <strain evidence="6">ATCC BAA-8 / DSM 12333 / NBRC 16432</strain>
    </source>
</reference>
<evidence type="ECO:0000256" key="2">
    <source>
        <dbReference type="ARBA" id="ARBA00023125"/>
    </source>
</evidence>
<dbReference type="SUPFAM" id="SSF64288">
    <property type="entry name" value="Chorismate lyase-like"/>
    <property type="match status" value="1"/>
</dbReference>
<dbReference type="Pfam" id="PF00392">
    <property type="entry name" value="GntR"/>
    <property type="match status" value="1"/>
</dbReference>